<reference evidence="3 4" key="1">
    <citation type="submission" date="2018-09" db="EMBL/GenBank/DDBJ databases">
        <title>YIM 75507 draft genome.</title>
        <authorList>
            <person name="Tang S."/>
            <person name="Feng Y."/>
        </authorList>
    </citation>
    <scope>NUCLEOTIDE SEQUENCE [LARGE SCALE GENOMIC DNA]</scope>
    <source>
        <strain evidence="3 4">YIM 75507</strain>
    </source>
</reference>
<keyword evidence="2" id="KW-0472">Membrane</keyword>
<dbReference type="InterPro" id="IPR022062">
    <property type="entry name" value="DUF3618"/>
</dbReference>
<feature type="compositionally biased region" description="Basic and acidic residues" evidence="1">
    <location>
        <begin position="36"/>
        <end position="51"/>
    </location>
</feature>
<dbReference type="Proteomes" id="UP000265768">
    <property type="component" value="Unassembled WGS sequence"/>
</dbReference>
<name>A0A3A4BEX4_9ACTN</name>
<gene>
    <name evidence="3" type="ORF">D5H75_14350</name>
</gene>
<comment type="caution">
    <text evidence="3">The sequence shown here is derived from an EMBL/GenBank/DDBJ whole genome shotgun (WGS) entry which is preliminary data.</text>
</comment>
<accession>A0A3A4BEX4</accession>
<dbReference type="AlphaFoldDB" id="A0A3A4BEX4"/>
<evidence type="ECO:0000256" key="2">
    <source>
        <dbReference type="SAM" id="Phobius"/>
    </source>
</evidence>
<feature type="compositionally biased region" description="Basic and acidic residues" evidence="1">
    <location>
        <begin position="1"/>
        <end position="25"/>
    </location>
</feature>
<keyword evidence="2" id="KW-1133">Transmembrane helix</keyword>
<sequence>MDRGRKEPESPDEIRRDIAETRDELGDTVEALAGRADVKGRASRKAHEAGEQAKAATHLVREQAGETAQRAVRNRPAWVGAVAAVLGAVVVTRFVRRRRSRRNG</sequence>
<protein>
    <submittedName>
        <fullName evidence="3">DUF3618 domain-containing protein</fullName>
    </submittedName>
</protein>
<evidence type="ECO:0000313" key="4">
    <source>
        <dbReference type="Proteomes" id="UP000265768"/>
    </source>
</evidence>
<evidence type="ECO:0000313" key="3">
    <source>
        <dbReference type="EMBL" id="RJL32880.1"/>
    </source>
</evidence>
<evidence type="ECO:0000256" key="1">
    <source>
        <dbReference type="SAM" id="MobiDB-lite"/>
    </source>
</evidence>
<dbReference type="EMBL" id="QZEY01000004">
    <property type="protein sequence ID" value="RJL32880.1"/>
    <property type="molecule type" value="Genomic_DNA"/>
</dbReference>
<dbReference type="Pfam" id="PF12277">
    <property type="entry name" value="DUF3618"/>
    <property type="match status" value="1"/>
</dbReference>
<keyword evidence="4" id="KW-1185">Reference proteome</keyword>
<feature type="region of interest" description="Disordered" evidence="1">
    <location>
        <begin position="1"/>
        <end position="57"/>
    </location>
</feature>
<proteinExistence type="predicted"/>
<keyword evidence="2" id="KW-0812">Transmembrane</keyword>
<feature type="transmembrane region" description="Helical" evidence="2">
    <location>
        <begin position="77"/>
        <end position="95"/>
    </location>
</feature>
<dbReference type="OrthoDB" id="3538349at2"/>
<organism evidence="3 4">
    <name type="scientific">Bailinhaonella thermotolerans</name>
    <dbReference type="NCBI Taxonomy" id="1070861"/>
    <lineage>
        <taxon>Bacteria</taxon>
        <taxon>Bacillati</taxon>
        <taxon>Actinomycetota</taxon>
        <taxon>Actinomycetes</taxon>
        <taxon>Streptosporangiales</taxon>
        <taxon>Streptosporangiaceae</taxon>
        <taxon>Bailinhaonella</taxon>
    </lineage>
</organism>